<evidence type="ECO:0000313" key="3">
    <source>
        <dbReference type="EMBL" id="KAK7014704.1"/>
    </source>
</evidence>
<feature type="region of interest" description="Disordered" evidence="1">
    <location>
        <begin position="127"/>
        <end position="149"/>
    </location>
</feature>
<evidence type="ECO:0000313" key="4">
    <source>
        <dbReference type="Proteomes" id="UP001362999"/>
    </source>
</evidence>
<dbReference type="PANTHER" id="PTHR42080:SF3">
    <property type="entry name" value="SRR1-LIKE DOMAIN-CONTAINING PROTEIN"/>
    <property type="match status" value="1"/>
</dbReference>
<gene>
    <name evidence="3" type="ORF">R3P38DRAFT_3573548</name>
</gene>
<proteinExistence type="predicted"/>
<reference evidence="3 4" key="1">
    <citation type="journal article" date="2024" name="J Genomics">
        <title>Draft genome sequencing and assembly of Favolaschia claudopus CIRM-BRFM 2984 isolated from oak limbs.</title>
        <authorList>
            <person name="Navarro D."/>
            <person name="Drula E."/>
            <person name="Chaduli D."/>
            <person name="Cazenave R."/>
            <person name="Ahrendt S."/>
            <person name="Wang J."/>
            <person name="Lipzen A."/>
            <person name="Daum C."/>
            <person name="Barry K."/>
            <person name="Grigoriev I.V."/>
            <person name="Favel A."/>
            <person name="Rosso M.N."/>
            <person name="Martin F."/>
        </authorList>
    </citation>
    <scope>NUCLEOTIDE SEQUENCE [LARGE SCALE GENOMIC DNA]</scope>
    <source>
        <strain evidence="3 4">CIRM-BRFM 2984</strain>
    </source>
</reference>
<name>A0AAW0AQM9_9AGAR</name>
<dbReference type="Pfam" id="PF07985">
    <property type="entry name" value="SRR1"/>
    <property type="match status" value="1"/>
</dbReference>
<dbReference type="AlphaFoldDB" id="A0AAW0AQM9"/>
<protein>
    <recommendedName>
        <fullName evidence="2">SRR1-like domain-containing protein</fullName>
    </recommendedName>
</protein>
<evidence type="ECO:0000256" key="1">
    <source>
        <dbReference type="SAM" id="MobiDB-lite"/>
    </source>
</evidence>
<dbReference type="PANTHER" id="PTHR42080">
    <property type="entry name" value="SRR1 DOMAIN-CONTAINING PROTEIN"/>
    <property type="match status" value="1"/>
</dbReference>
<comment type="caution">
    <text evidence="3">The sequence shown here is derived from an EMBL/GenBank/DDBJ whole genome shotgun (WGS) entry which is preliminary data.</text>
</comment>
<dbReference type="Proteomes" id="UP001362999">
    <property type="component" value="Unassembled WGS sequence"/>
</dbReference>
<evidence type="ECO:0000259" key="2">
    <source>
        <dbReference type="Pfam" id="PF07985"/>
    </source>
</evidence>
<dbReference type="InterPro" id="IPR012942">
    <property type="entry name" value="SRR1-like"/>
</dbReference>
<sequence>MEHTPPKASRSILSISCCAAVNWSVSKYSSASFANERPTATVVAAEVHGTFLPSPSQLCYASWVVRVVVRLQRELRLSSIDPFGRPHFGLSIEESDGLMMVLTPQKSRRAQRYSSLVLNSSSPIEILAETRRGDDEDDDETKTERASSAAIDGLIDSGNESFAPRLPAPPSWTIAEEHNGGDWSSTASAWSKEALFNRPDLHAIIKQLDSIEFNETTSQTVTIAARGQPFSVVFDLRTGCRGSMEAPPNCEMVIFADGERVVLIPYQLAQNYVARDMLTGAPFQSWKSLEFGQAHARLERELEASSQDSQFSQMIVNLHEMTGSCKIRRIVAFACGTPSFVSEESDPDFALRSVRQHALIIAIKNMLESREKSRIEVYAQDPAYSEVDKELLNAYGISVIADPRGFLRVTSESIVVSISPNIPIRQIVADISRPAVIIWDRVEGTRESATAKWTDPESERVVQAMRDDYNEMAFTSQDSLSICRSFHPAAIYLRKAIDGPEFDAD</sequence>
<feature type="domain" description="SRR1-like" evidence="2">
    <location>
        <begin position="318"/>
        <end position="469"/>
    </location>
</feature>
<keyword evidence="4" id="KW-1185">Reference proteome</keyword>
<dbReference type="EMBL" id="JAWWNJ010000056">
    <property type="protein sequence ID" value="KAK7014704.1"/>
    <property type="molecule type" value="Genomic_DNA"/>
</dbReference>
<organism evidence="3 4">
    <name type="scientific">Favolaschia claudopus</name>
    <dbReference type="NCBI Taxonomy" id="2862362"/>
    <lineage>
        <taxon>Eukaryota</taxon>
        <taxon>Fungi</taxon>
        <taxon>Dikarya</taxon>
        <taxon>Basidiomycota</taxon>
        <taxon>Agaricomycotina</taxon>
        <taxon>Agaricomycetes</taxon>
        <taxon>Agaricomycetidae</taxon>
        <taxon>Agaricales</taxon>
        <taxon>Marasmiineae</taxon>
        <taxon>Mycenaceae</taxon>
        <taxon>Favolaschia</taxon>
    </lineage>
</organism>
<accession>A0AAW0AQM9</accession>